<dbReference type="AlphaFoldDB" id="A0A813K2E8"/>
<evidence type="ECO:0000313" key="2">
    <source>
        <dbReference type="EMBL" id="CAE8690825.1"/>
    </source>
</evidence>
<dbReference type="Proteomes" id="UP000626109">
    <property type="component" value="Unassembled WGS sequence"/>
</dbReference>
<gene>
    <name evidence="2" type="ORF">PGLA2088_LOCUS27126</name>
</gene>
<organism evidence="2 3">
    <name type="scientific">Polarella glacialis</name>
    <name type="common">Dinoflagellate</name>
    <dbReference type="NCBI Taxonomy" id="89957"/>
    <lineage>
        <taxon>Eukaryota</taxon>
        <taxon>Sar</taxon>
        <taxon>Alveolata</taxon>
        <taxon>Dinophyceae</taxon>
        <taxon>Suessiales</taxon>
        <taxon>Suessiaceae</taxon>
        <taxon>Polarella</taxon>
    </lineage>
</organism>
<protein>
    <submittedName>
        <fullName evidence="2">Uncharacterized protein</fullName>
    </submittedName>
</protein>
<feature type="region of interest" description="Disordered" evidence="1">
    <location>
        <begin position="55"/>
        <end position="103"/>
    </location>
</feature>
<comment type="caution">
    <text evidence="2">The sequence shown here is derived from an EMBL/GenBank/DDBJ whole genome shotgun (WGS) entry which is preliminary data.</text>
</comment>
<reference evidence="2" key="1">
    <citation type="submission" date="2021-02" db="EMBL/GenBank/DDBJ databases">
        <authorList>
            <person name="Dougan E. K."/>
            <person name="Rhodes N."/>
            <person name="Thang M."/>
            <person name="Chan C."/>
        </authorList>
    </citation>
    <scope>NUCLEOTIDE SEQUENCE</scope>
</reference>
<accession>A0A813K2E8</accession>
<sequence length="103" mass="11608">MVQQIAEQKEQMMRLNCFRACGVKMRSAEGLPPGGAVGRGSKEWMIQQMAEQKEQMMRPELFSSLRSQSSLCRGPSSRRSRWSGVKRTDGPADSRTERADDEA</sequence>
<evidence type="ECO:0000256" key="1">
    <source>
        <dbReference type="SAM" id="MobiDB-lite"/>
    </source>
</evidence>
<dbReference type="EMBL" id="CAJNNW010027330">
    <property type="protein sequence ID" value="CAE8690825.1"/>
    <property type="molecule type" value="Genomic_DNA"/>
</dbReference>
<evidence type="ECO:0000313" key="3">
    <source>
        <dbReference type="Proteomes" id="UP000626109"/>
    </source>
</evidence>
<proteinExistence type="predicted"/>
<name>A0A813K2E8_POLGL</name>
<feature type="compositionally biased region" description="Basic and acidic residues" evidence="1">
    <location>
        <begin position="86"/>
        <end position="103"/>
    </location>
</feature>